<dbReference type="PANTHER" id="PTHR43345:SF5">
    <property type="entry name" value="3-ISOPROPYLMALATE DEHYDRATASE SMALL SUBUNIT"/>
    <property type="match status" value="1"/>
</dbReference>
<keyword evidence="8" id="KW-0028">Amino-acid biosynthesis</keyword>
<dbReference type="EMBL" id="VNIM01000009">
    <property type="protein sequence ID" value="TVV76560.1"/>
    <property type="molecule type" value="Genomic_DNA"/>
</dbReference>
<proteinExistence type="inferred from homology"/>
<dbReference type="InterPro" id="IPR015928">
    <property type="entry name" value="Aconitase/3IPM_dehydase_swvl"/>
</dbReference>
<evidence type="ECO:0000256" key="8">
    <source>
        <dbReference type="ARBA" id="ARBA00022605"/>
    </source>
</evidence>
<evidence type="ECO:0000256" key="9">
    <source>
        <dbReference type="ARBA" id="ARBA00023239"/>
    </source>
</evidence>
<dbReference type="UniPathway" id="UPA00048">
    <property type="reaction ID" value="UER00071"/>
</dbReference>
<dbReference type="InterPro" id="IPR033940">
    <property type="entry name" value="IPMI_Swivel"/>
</dbReference>
<gene>
    <name evidence="12" type="primary">leuD</name>
    <name evidence="12" type="ORF">FOY91_04010</name>
</gene>
<name>A0A558RB01_9SPHN</name>
<dbReference type="NCBIfam" id="NF002458">
    <property type="entry name" value="PRK01641.1"/>
    <property type="match status" value="1"/>
</dbReference>
<evidence type="ECO:0000256" key="6">
    <source>
        <dbReference type="ARBA" id="ARBA00011998"/>
    </source>
</evidence>
<evidence type="ECO:0000256" key="3">
    <source>
        <dbReference type="ARBA" id="ARBA00004729"/>
    </source>
</evidence>
<dbReference type="OrthoDB" id="9777465at2"/>
<dbReference type="EC" id="4.2.1.33" evidence="6"/>
<dbReference type="SUPFAM" id="SSF52016">
    <property type="entry name" value="LeuD/IlvD-like"/>
    <property type="match status" value="1"/>
</dbReference>
<dbReference type="RefSeq" id="WP_145148386.1">
    <property type="nucleotide sequence ID" value="NZ_VNIM01000009.1"/>
</dbReference>
<evidence type="ECO:0000256" key="7">
    <source>
        <dbReference type="ARBA" id="ARBA00022430"/>
    </source>
</evidence>
<sequence length="196" mass="21225">MKPLSTVTGQAISLREADVDTDIIYPARFLLVTEKKGLGAYAFADRRATPGFPIGEDNDRGILIAGPNFGCGSSREQAPWAIGDLGIRVVIAESFGEIFYGNCFRNGMLPIRLDAAQVAALHDVAEAGGTIDVDLAARTVSAAGDVLPFDIADDRREALLNGWNDTLRILALHQDDVSRFEAAQRRAAPWLWTARI</sequence>
<dbReference type="InterPro" id="IPR000573">
    <property type="entry name" value="AconitaseA/IPMdHydase_ssu_swvl"/>
</dbReference>
<accession>A0A558RB01</accession>
<evidence type="ECO:0000313" key="13">
    <source>
        <dbReference type="Proteomes" id="UP000318681"/>
    </source>
</evidence>
<dbReference type="CDD" id="cd01577">
    <property type="entry name" value="IPMI_Swivel"/>
    <property type="match status" value="1"/>
</dbReference>
<feature type="domain" description="Aconitase A/isopropylmalate dehydratase small subunit swivel" evidence="11">
    <location>
        <begin position="62"/>
        <end position="115"/>
    </location>
</feature>
<evidence type="ECO:0000256" key="4">
    <source>
        <dbReference type="ARBA" id="ARBA00009845"/>
    </source>
</evidence>
<evidence type="ECO:0000256" key="5">
    <source>
        <dbReference type="ARBA" id="ARBA00011271"/>
    </source>
</evidence>
<dbReference type="NCBIfam" id="TIGR00171">
    <property type="entry name" value="leuD"/>
    <property type="match status" value="1"/>
</dbReference>
<evidence type="ECO:0000256" key="1">
    <source>
        <dbReference type="ARBA" id="ARBA00000491"/>
    </source>
</evidence>
<comment type="similarity">
    <text evidence="4">Belongs to the LeuD family. LeuD type 1 subfamily.</text>
</comment>
<dbReference type="GO" id="GO:0009098">
    <property type="term" value="P:L-leucine biosynthetic process"/>
    <property type="evidence" value="ECO:0007669"/>
    <property type="project" value="UniProtKB-UniPathway"/>
</dbReference>
<comment type="pathway">
    <text evidence="3">Amino-acid biosynthesis; L-leucine biosynthesis; L-leucine from 3-methyl-2-oxobutanoate: step 2/4.</text>
</comment>
<dbReference type="PANTHER" id="PTHR43345">
    <property type="entry name" value="3-ISOPROPYLMALATE DEHYDRATASE SMALL SUBUNIT 2-RELATED-RELATED"/>
    <property type="match status" value="1"/>
</dbReference>
<comment type="catalytic activity">
    <reaction evidence="1">
        <text>(2R,3S)-3-isopropylmalate = (2S)-2-isopropylmalate</text>
        <dbReference type="Rhea" id="RHEA:32287"/>
        <dbReference type="ChEBI" id="CHEBI:1178"/>
        <dbReference type="ChEBI" id="CHEBI:35121"/>
        <dbReference type="EC" id="4.2.1.33"/>
    </reaction>
</comment>
<comment type="caution">
    <text evidence="12">The sequence shown here is derived from an EMBL/GenBank/DDBJ whole genome shotgun (WGS) entry which is preliminary data.</text>
</comment>
<evidence type="ECO:0000313" key="12">
    <source>
        <dbReference type="EMBL" id="TVV76560.1"/>
    </source>
</evidence>
<dbReference type="AlphaFoldDB" id="A0A558RB01"/>
<reference evidence="12 13" key="1">
    <citation type="submission" date="2019-07" db="EMBL/GenBank/DDBJ databases">
        <title>Sphingomonas solaris sp. nov., isolated from a solar panel from Boston, Massachusetts.</title>
        <authorList>
            <person name="Tanner K."/>
            <person name="Pascual J."/>
            <person name="Mancuso C."/>
            <person name="Pereto J."/>
            <person name="Khalil A."/>
            <person name="Vilanova C."/>
        </authorList>
    </citation>
    <scope>NUCLEOTIDE SEQUENCE [LARGE SCALE GENOMIC DNA]</scope>
    <source>
        <strain evidence="12 13">R4DWN</strain>
    </source>
</reference>
<keyword evidence="7" id="KW-0432">Leucine biosynthesis</keyword>
<dbReference type="Gene3D" id="3.20.19.10">
    <property type="entry name" value="Aconitase, domain 4"/>
    <property type="match status" value="1"/>
</dbReference>
<organism evidence="12 13">
    <name type="scientific">Alterirhizorhabdus solaris</name>
    <dbReference type="NCBI Taxonomy" id="2529389"/>
    <lineage>
        <taxon>Bacteria</taxon>
        <taxon>Pseudomonadati</taxon>
        <taxon>Pseudomonadota</taxon>
        <taxon>Alphaproteobacteria</taxon>
        <taxon>Sphingomonadales</taxon>
        <taxon>Rhizorhabdaceae</taxon>
        <taxon>Alterirhizorhabdus</taxon>
    </lineage>
</organism>
<dbReference type="InterPro" id="IPR004431">
    <property type="entry name" value="3-IsopropMal_deHydase_ssu"/>
</dbReference>
<evidence type="ECO:0000256" key="10">
    <source>
        <dbReference type="ARBA" id="ARBA00023304"/>
    </source>
</evidence>
<evidence type="ECO:0000256" key="2">
    <source>
        <dbReference type="ARBA" id="ARBA00002695"/>
    </source>
</evidence>
<evidence type="ECO:0000259" key="11">
    <source>
        <dbReference type="Pfam" id="PF00694"/>
    </source>
</evidence>
<comment type="function">
    <text evidence="2">Catalyzes the isomerization between 2-isopropylmalate and 3-isopropylmalate, via the formation of 2-isopropylmaleate.</text>
</comment>
<protein>
    <recommendedName>
        <fullName evidence="6">3-isopropylmalate dehydratase</fullName>
        <ecNumber evidence="6">4.2.1.33</ecNumber>
    </recommendedName>
</protein>
<comment type="subunit">
    <text evidence="5">Heterodimer of LeuC and LeuD.</text>
</comment>
<dbReference type="Pfam" id="PF00694">
    <property type="entry name" value="Aconitase_C"/>
    <property type="match status" value="1"/>
</dbReference>
<dbReference type="GO" id="GO:0003861">
    <property type="term" value="F:3-isopropylmalate dehydratase activity"/>
    <property type="evidence" value="ECO:0007669"/>
    <property type="project" value="UniProtKB-EC"/>
</dbReference>
<keyword evidence="9 12" id="KW-0456">Lyase</keyword>
<dbReference type="InterPro" id="IPR050075">
    <property type="entry name" value="LeuD"/>
</dbReference>
<dbReference type="Proteomes" id="UP000318681">
    <property type="component" value="Unassembled WGS sequence"/>
</dbReference>
<keyword evidence="13" id="KW-1185">Reference proteome</keyword>
<keyword evidence="10" id="KW-0100">Branched-chain amino acid biosynthesis</keyword>
<dbReference type="GO" id="GO:0009316">
    <property type="term" value="C:3-isopropylmalate dehydratase complex"/>
    <property type="evidence" value="ECO:0007669"/>
    <property type="project" value="InterPro"/>
</dbReference>